<feature type="transmembrane region" description="Helical" evidence="7">
    <location>
        <begin position="807"/>
        <end position="830"/>
    </location>
</feature>
<dbReference type="InterPro" id="IPR056516">
    <property type="entry name" value="INTS7_N"/>
</dbReference>
<reference evidence="9 10" key="1">
    <citation type="submission" date="2019-01" db="EMBL/GenBank/DDBJ databases">
        <title>Draft Genome and Complete Hox-Cluster Characterization of the Sterlet Sturgeon (Acipenser ruthenus).</title>
        <authorList>
            <person name="Wei Q."/>
        </authorList>
    </citation>
    <scope>NUCLEOTIDE SEQUENCE [LARGE SCALE GENOMIC DNA]</scope>
    <source>
        <strain evidence="9">WHYD16114868_AA</strain>
        <tissue evidence="9">Blood</tissue>
    </source>
</reference>
<dbReference type="Pfam" id="PF01553">
    <property type="entry name" value="Acyltransferase"/>
    <property type="match status" value="1"/>
</dbReference>
<dbReference type="PANTHER" id="PTHR13322">
    <property type="entry name" value="C1ORF73 PROTEIN"/>
    <property type="match status" value="1"/>
</dbReference>
<comment type="similarity">
    <text evidence="3">Belongs to the Integrator subunit 7 family.</text>
</comment>
<sequence>MAQLRFVNKTNAFPEGYSSMYHYRSCGNISEPIHTEQGGLATPVDLKLKLIPTLQHMHHDASLACSTRELLQQLVTSYPSTKMVIVTLHTFTQLAASSLIDIPNQIQLLLHYLKDDPRKAVKRLSVQDLKFLANKAPHLWTRENIQIQLLLHYLKDDPRKAVKRLSVQDLKFLANKAPHLWTRENIQTLCECALQTPYDSMKLGMLSVLSTLSGTIAIKQYFYIAPELMAVEQDAVCGLESLLLMCSLDDSASAQATLKRALTCMVKLVKCRPHLSQSVVEFLLCQLHTAQDAARILMCHSLAAIAMQLPVLGEGMLGDLMDLYKVIGRSATAESSDLHAIAMQLPVLGEGMLGDLMDLYKVIGRSATDKQQELLVSLATVIFVASRKALSLEVKMVIKQQLENVANGWTVYRIARQASRMGSHEMASELYQSLRTRVASEHFYFWLNSLKEFSQAEQCLSGLQDSDYSAAMTAIAEALKSYQKGIASLTAASTPLNPLSFQCEFVKLRINTLQALSQLICICNSLKTSPPPAIATTIALASGNELQRCGRISTQMKVSMDEFRTLATCYADLYQSSFDVDSATLRNVELYPSCREYSVSGTVQAESEYERRMMSVFNHVLEEVESLSRKHPPVSYLHTGCLCDAVIALLKVPLSFQRYFFQKLQSTSIKLALSPSPRNPTEPITVQNNQQLALKVEGVVQHGTNPGLFRTIQTVCLSVSSTPQNKTGQDYKIPLDNMTNEMEQRVEPHNDYFSTQFLLNFAVLGNHSVTVEASVADSNGEETARRRRMALMVERARRLGWILLKAVLRFSFMVINNLVAIPSYVLYLIVLQPVRLMDSDTFWYIEGVMFKWLLAMVSSWGWAAGYTVMEWGDDVRPISEDAAVVIANHQATGDVCTLMMCLQDKGTVVRKMMWLMDHVFKYTNFGLVSLIHGDFFIRQGKPHRDKQLILLKDHLDKYYHSRDRKWIVLFPEGGFLRKRRETSQSFSKKNNLPFLKHVTLPRMGATEVILKSLGPQQENGSLAAGDATRSASKSKGLQWVIDITIAYTKAKPMDIQTWILAYRSPTVTHVHYRCFPTSRRPKRSSFQGDDP</sequence>
<dbReference type="Pfam" id="PF24437">
    <property type="entry name" value="INTS7_HB"/>
    <property type="match status" value="1"/>
</dbReference>
<evidence type="ECO:0000256" key="7">
    <source>
        <dbReference type="SAM" id="Phobius"/>
    </source>
</evidence>
<dbReference type="Pfam" id="PF22965">
    <property type="entry name" value="INTS7_C"/>
    <property type="match status" value="1"/>
</dbReference>
<evidence type="ECO:0000259" key="8">
    <source>
        <dbReference type="SMART" id="SM00563"/>
    </source>
</evidence>
<dbReference type="InterPro" id="IPR056517">
    <property type="entry name" value="INTS7_HB"/>
</dbReference>
<dbReference type="InterPro" id="IPR033060">
    <property type="entry name" value="INTS7"/>
</dbReference>
<proteinExistence type="inferred from homology"/>
<dbReference type="SUPFAM" id="SSF69593">
    <property type="entry name" value="Glycerol-3-phosphate (1)-acyltransferase"/>
    <property type="match status" value="1"/>
</dbReference>
<dbReference type="CDD" id="cd07990">
    <property type="entry name" value="LPLAT_LCLAT1-like"/>
    <property type="match status" value="1"/>
</dbReference>
<dbReference type="SMART" id="SM00563">
    <property type="entry name" value="PlsC"/>
    <property type="match status" value="1"/>
</dbReference>
<dbReference type="InterPro" id="IPR002123">
    <property type="entry name" value="Plipid/glycerol_acylTrfase"/>
</dbReference>
<evidence type="ECO:0000256" key="5">
    <source>
        <dbReference type="ARBA" id="ARBA00022490"/>
    </source>
</evidence>
<evidence type="ECO:0000256" key="3">
    <source>
        <dbReference type="ARBA" id="ARBA00008565"/>
    </source>
</evidence>
<accession>A0A444UPA3</accession>
<dbReference type="GO" id="GO:0032039">
    <property type="term" value="C:integrator complex"/>
    <property type="evidence" value="ECO:0007669"/>
    <property type="project" value="InterPro"/>
</dbReference>
<dbReference type="InterPro" id="IPR016024">
    <property type="entry name" value="ARM-type_fold"/>
</dbReference>
<protein>
    <recommendedName>
        <fullName evidence="4">Integrator complex subunit 7</fullName>
    </recommendedName>
</protein>
<dbReference type="GO" id="GO:0016746">
    <property type="term" value="F:acyltransferase activity"/>
    <property type="evidence" value="ECO:0007669"/>
    <property type="project" value="InterPro"/>
</dbReference>
<keyword evidence="10" id="KW-1185">Reference proteome</keyword>
<evidence type="ECO:0000256" key="1">
    <source>
        <dbReference type="ARBA" id="ARBA00004123"/>
    </source>
</evidence>
<name>A0A444UPA3_ACIRT</name>
<organism evidence="9 10">
    <name type="scientific">Acipenser ruthenus</name>
    <name type="common">Sterlet sturgeon</name>
    <dbReference type="NCBI Taxonomy" id="7906"/>
    <lineage>
        <taxon>Eukaryota</taxon>
        <taxon>Metazoa</taxon>
        <taxon>Chordata</taxon>
        <taxon>Craniata</taxon>
        <taxon>Vertebrata</taxon>
        <taxon>Euteleostomi</taxon>
        <taxon>Actinopterygii</taxon>
        <taxon>Chondrostei</taxon>
        <taxon>Acipenseriformes</taxon>
        <taxon>Acipenseridae</taxon>
        <taxon>Acipenser</taxon>
    </lineage>
</organism>
<comment type="subcellular location">
    <subcellularLocation>
        <location evidence="2">Cytoplasm</location>
    </subcellularLocation>
    <subcellularLocation>
        <location evidence="1">Nucleus</location>
    </subcellularLocation>
</comment>
<evidence type="ECO:0000256" key="6">
    <source>
        <dbReference type="ARBA" id="ARBA00023242"/>
    </source>
</evidence>
<dbReference type="AlphaFoldDB" id="A0A444UPA3"/>
<dbReference type="PANTHER" id="PTHR13322:SF2">
    <property type="entry name" value="INTEGRATOR COMPLEX SUBUNIT 7"/>
    <property type="match status" value="1"/>
</dbReference>
<dbReference type="GO" id="GO:0034472">
    <property type="term" value="P:snRNA 3'-end processing"/>
    <property type="evidence" value="ECO:0007669"/>
    <property type="project" value="TreeGrafter"/>
</dbReference>
<evidence type="ECO:0000256" key="4">
    <source>
        <dbReference type="ARBA" id="ARBA00015336"/>
    </source>
</evidence>
<keyword evidence="7" id="KW-0812">Transmembrane</keyword>
<dbReference type="SUPFAM" id="SSF48371">
    <property type="entry name" value="ARM repeat"/>
    <property type="match status" value="1"/>
</dbReference>
<evidence type="ECO:0000256" key="2">
    <source>
        <dbReference type="ARBA" id="ARBA00004496"/>
    </source>
</evidence>
<comment type="caution">
    <text evidence="9">The sequence shown here is derived from an EMBL/GenBank/DDBJ whole genome shotgun (WGS) entry which is preliminary data.</text>
</comment>
<dbReference type="EMBL" id="SCEB01214148">
    <property type="protein sequence ID" value="RXM36980.1"/>
    <property type="molecule type" value="Genomic_DNA"/>
</dbReference>
<feature type="domain" description="Phospholipid/glycerol acyltransferase" evidence="8">
    <location>
        <begin position="883"/>
        <end position="1007"/>
    </location>
</feature>
<keyword evidence="6" id="KW-0539">Nucleus</keyword>
<keyword evidence="7" id="KW-1133">Transmembrane helix</keyword>
<feature type="transmembrane region" description="Helical" evidence="7">
    <location>
        <begin position="842"/>
        <end position="863"/>
    </location>
</feature>
<gene>
    <name evidence="9" type="ORF">EOD39_3250</name>
</gene>
<keyword evidence="7" id="KW-0472">Membrane</keyword>
<dbReference type="Proteomes" id="UP000289886">
    <property type="component" value="Unassembled WGS sequence"/>
</dbReference>
<evidence type="ECO:0000313" key="9">
    <source>
        <dbReference type="EMBL" id="RXM36980.1"/>
    </source>
</evidence>
<keyword evidence="5" id="KW-0963">Cytoplasm</keyword>
<dbReference type="GO" id="GO:0005737">
    <property type="term" value="C:cytoplasm"/>
    <property type="evidence" value="ECO:0007669"/>
    <property type="project" value="UniProtKB-SubCell"/>
</dbReference>
<dbReference type="Pfam" id="PF24436">
    <property type="entry name" value="INTS7_N"/>
    <property type="match status" value="2"/>
</dbReference>
<evidence type="ECO:0000313" key="10">
    <source>
        <dbReference type="Proteomes" id="UP000289886"/>
    </source>
</evidence>
<dbReference type="InterPro" id="IPR054519">
    <property type="entry name" value="INTS7_C"/>
</dbReference>